<dbReference type="InterPro" id="IPR006073">
    <property type="entry name" value="GTP-bd"/>
</dbReference>
<protein>
    <submittedName>
        <fullName evidence="3">GTPase/DUF3482 domain-containing protein</fullName>
    </submittedName>
</protein>
<dbReference type="Pfam" id="PF01926">
    <property type="entry name" value="MMR_HSR1"/>
    <property type="match status" value="1"/>
</dbReference>
<dbReference type="InterPro" id="IPR027417">
    <property type="entry name" value="P-loop_NTPase"/>
</dbReference>
<evidence type="ECO:0000256" key="1">
    <source>
        <dbReference type="ARBA" id="ARBA00022801"/>
    </source>
</evidence>
<evidence type="ECO:0000313" key="4">
    <source>
        <dbReference type="Proteomes" id="UP001234343"/>
    </source>
</evidence>
<evidence type="ECO:0000259" key="2">
    <source>
        <dbReference type="Pfam" id="PF01926"/>
    </source>
</evidence>
<gene>
    <name evidence="3" type="ORF">QTP81_13420</name>
</gene>
<dbReference type="EMBL" id="JAUCBP010000011">
    <property type="protein sequence ID" value="MDM7861594.1"/>
    <property type="molecule type" value="Genomic_DNA"/>
</dbReference>
<keyword evidence="1" id="KW-0378">Hydrolase</keyword>
<organism evidence="3 4">
    <name type="scientific">Alteromonas arenosi</name>
    <dbReference type="NCBI Taxonomy" id="3055817"/>
    <lineage>
        <taxon>Bacteria</taxon>
        <taxon>Pseudomonadati</taxon>
        <taxon>Pseudomonadota</taxon>
        <taxon>Gammaproteobacteria</taxon>
        <taxon>Alteromonadales</taxon>
        <taxon>Alteromonadaceae</taxon>
        <taxon>Alteromonas/Salinimonas group</taxon>
        <taxon>Alteromonas</taxon>
    </lineage>
</organism>
<accession>A0ABT7SZH9</accession>
<dbReference type="RefSeq" id="WP_289366215.1">
    <property type="nucleotide sequence ID" value="NZ_JAUCBP010000011.1"/>
</dbReference>
<keyword evidence="4" id="KW-1185">Reference proteome</keyword>
<dbReference type="PANTHER" id="PTHR42714:SF2">
    <property type="entry name" value="TRNA MODIFICATION GTPASE GTPBP3, MITOCHONDRIAL"/>
    <property type="match status" value="1"/>
</dbReference>
<dbReference type="Proteomes" id="UP001234343">
    <property type="component" value="Unassembled WGS sequence"/>
</dbReference>
<dbReference type="Gene3D" id="3.40.50.300">
    <property type="entry name" value="P-loop containing nucleotide triphosphate hydrolases"/>
    <property type="match status" value="1"/>
</dbReference>
<evidence type="ECO:0000313" key="3">
    <source>
        <dbReference type="EMBL" id="MDM7861594.1"/>
    </source>
</evidence>
<dbReference type="InterPro" id="IPR021871">
    <property type="entry name" value="DUF3482"/>
</dbReference>
<name>A0ABT7SZH9_9ALTE</name>
<comment type="caution">
    <text evidence="3">The sequence shown here is derived from an EMBL/GenBank/DDBJ whole genome shotgun (WGS) entry which is preliminary data.</text>
</comment>
<reference evidence="3 4" key="1">
    <citation type="submission" date="2023-06" db="EMBL/GenBank/DDBJ databases">
        <title>Alteromonas sp. ASW11-36 isolated from intertidal sand.</title>
        <authorList>
            <person name="Li Y."/>
        </authorList>
    </citation>
    <scope>NUCLEOTIDE SEQUENCE [LARGE SCALE GENOMIC DNA]</scope>
    <source>
        <strain evidence="3 4">ASW11-36</strain>
    </source>
</reference>
<dbReference type="SUPFAM" id="SSF52540">
    <property type="entry name" value="P-loop containing nucleoside triphosphate hydrolases"/>
    <property type="match status" value="1"/>
</dbReference>
<feature type="domain" description="G" evidence="2">
    <location>
        <begin position="9"/>
        <end position="93"/>
    </location>
</feature>
<dbReference type="Pfam" id="PF11981">
    <property type="entry name" value="DUF3482"/>
    <property type="match status" value="1"/>
</dbReference>
<proteinExistence type="predicted"/>
<sequence length="461" mass="51545">MSAKNIPRFAVVGHPNKGKSSIVSTLSRNDNIAISSRSGTTETAHSYLVETLHGSYALIDTPGFQRPRKVLQWLQKHCNSASERAATIKRFIASDECQHMYKDEVELLRPIAAGAAILYVVDGSHPYGSEYEAEMEILRWTGQPSMALINPIHSTDCIPEWENALAQFFKSVRVFNPLAAEFHKHTELLATFAHLNPQWSANIETIINDLKLARQAQQHESIKVLVELLEELCAHQHTQRVLNKQQAEAVKPMLEKQFKQWVKNREEQASAALLQIYAHQQTQVSLDKMQLPPELFDIDEWYIWGLDKKQLTYAATIAGAVSGAALDVAVAGHSFMLGAFGGGVIGASSAWFGSSKLLEMKLKGLPIGGYQATVGPIKNRNFPYVVMGRFIHLYRQVANLNHANRSALNINAEDFKQRVEQLEKSDQRELHKACERLLKQKSVDDLAATLAPLFELDEPSS</sequence>
<dbReference type="PANTHER" id="PTHR42714">
    <property type="entry name" value="TRNA MODIFICATION GTPASE GTPBP3"/>
    <property type="match status" value="1"/>
</dbReference>